<dbReference type="Proteomes" id="UP000026999">
    <property type="component" value="Segment"/>
</dbReference>
<dbReference type="RefSeq" id="YP_009042647.1">
    <property type="nucleotide sequence ID" value="NC_024355.1"/>
</dbReference>
<evidence type="ECO:0000313" key="2">
    <source>
        <dbReference type="Proteomes" id="UP000026999"/>
    </source>
</evidence>
<dbReference type="OrthoDB" id="27109at10239"/>
<name>A0A060AL32_9CAUD</name>
<sequence length="89" mass="10537">MNNELKRHVNNEYKKMISDCYKRIKNVGGVITNDFKQWGNIDECDDIYYIINHCAYKLYKKGVKEISITPKFIKLILNNDKAKYIKKGC</sequence>
<dbReference type="GeneID" id="19685883"/>
<proteinExistence type="predicted"/>
<reference evidence="1 2" key="1">
    <citation type="journal article" date="2014" name="Genome Announc.">
        <title>Complete Genome Sequence of a Staphylococcus epidermidis Bacteriophage Isolated from the Anterior Nares of Humans.</title>
        <authorList>
            <person name="Aswani V.H."/>
            <person name="Tremblay D.M."/>
            <person name="Moineau S."/>
            <person name="Shukla S.K."/>
        </authorList>
    </citation>
    <scope>NUCLEOTIDE SEQUENCE [LARGE SCALE GENOMIC DNA]</scope>
</reference>
<gene>
    <name evidence="1" type="ORF">PHAGE6E_142</name>
</gene>
<dbReference type="KEGG" id="vg:19685883"/>
<keyword evidence="2" id="KW-1185">Reference proteome</keyword>
<organism evidence="1 2">
    <name type="scientific">Staphylococcus phage 6ec</name>
    <dbReference type="NCBI Taxonomy" id="1500386"/>
    <lineage>
        <taxon>Viruses</taxon>
        <taxon>Duplodnaviria</taxon>
        <taxon>Heunggongvirae</taxon>
        <taxon>Uroviricota</taxon>
        <taxon>Caudoviricetes</taxon>
        <taxon>Sextaecvirus</taxon>
        <taxon>Sextaecvirus sextaec</taxon>
    </lineage>
</organism>
<accession>A0A060AL32</accession>
<dbReference type="EMBL" id="KJ804259">
    <property type="protein sequence ID" value="AIA64168.1"/>
    <property type="molecule type" value="Genomic_DNA"/>
</dbReference>
<protein>
    <submittedName>
        <fullName evidence="1">Uncharacterized protein</fullName>
    </submittedName>
</protein>
<evidence type="ECO:0000313" key="1">
    <source>
        <dbReference type="EMBL" id="AIA64168.1"/>
    </source>
</evidence>